<dbReference type="PROSITE" id="PS00232">
    <property type="entry name" value="CADHERIN_1"/>
    <property type="match status" value="1"/>
</dbReference>
<dbReference type="InterPro" id="IPR020894">
    <property type="entry name" value="Cadherin_CS"/>
</dbReference>
<feature type="compositionally biased region" description="Basic and acidic residues" evidence="8">
    <location>
        <begin position="1684"/>
        <end position="1694"/>
    </location>
</feature>
<evidence type="ECO:0000256" key="2">
    <source>
        <dbReference type="ARBA" id="ARBA00022692"/>
    </source>
</evidence>
<evidence type="ECO:0000313" key="21">
    <source>
        <dbReference type="RefSeq" id="XP_049303950.1"/>
    </source>
</evidence>
<evidence type="ECO:0000256" key="4">
    <source>
        <dbReference type="ARBA" id="ARBA00022837"/>
    </source>
</evidence>
<feature type="domain" description="Cadherin" evidence="10">
    <location>
        <begin position="326"/>
        <end position="428"/>
    </location>
</feature>
<evidence type="ECO:0000256" key="6">
    <source>
        <dbReference type="ARBA" id="ARBA00023136"/>
    </source>
</evidence>
<name>A0ABM3J3Z8_BACDO</name>
<feature type="compositionally biased region" description="Basic and acidic residues" evidence="8">
    <location>
        <begin position="1003"/>
        <end position="1014"/>
    </location>
</feature>
<reference evidence="11 12" key="1">
    <citation type="submission" date="2025-05" db="UniProtKB">
        <authorList>
            <consortium name="RefSeq"/>
        </authorList>
    </citation>
    <scope>NUCLEOTIDE SEQUENCE [LARGE SCALE GENOMIC DNA]</scope>
    <source>
        <tissue evidence="12 13">Adult</tissue>
    </source>
</reference>
<dbReference type="RefSeq" id="XP_049303948.1">
    <property type="nucleotide sequence ID" value="XM_049447991.1"/>
</dbReference>
<feature type="domain" description="Cadherin" evidence="10">
    <location>
        <begin position="655"/>
        <end position="789"/>
    </location>
</feature>
<gene>
    <name evidence="12 13 14 15 16 17 18 19 20 21 22 23" type="primary">LOC105225915</name>
</gene>
<keyword evidence="4 7" id="KW-0106">Calcium</keyword>
<evidence type="ECO:0000313" key="19">
    <source>
        <dbReference type="RefSeq" id="XP_049303948.1"/>
    </source>
</evidence>
<dbReference type="RefSeq" id="XP_049303941.1">
    <property type="nucleotide sequence ID" value="XM_049447984.1"/>
</dbReference>
<evidence type="ECO:0000313" key="14">
    <source>
        <dbReference type="RefSeq" id="XP_049303943.1"/>
    </source>
</evidence>
<feature type="compositionally biased region" description="Basic and acidic residues" evidence="8">
    <location>
        <begin position="1556"/>
        <end position="1571"/>
    </location>
</feature>
<evidence type="ECO:0000256" key="8">
    <source>
        <dbReference type="SAM" id="MobiDB-lite"/>
    </source>
</evidence>
<dbReference type="Pfam" id="PF00028">
    <property type="entry name" value="Cadherin"/>
    <property type="match status" value="2"/>
</dbReference>
<dbReference type="RefSeq" id="XP_049303949.1">
    <property type="nucleotide sequence ID" value="XM_049447992.1"/>
</dbReference>
<dbReference type="RefSeq" id="XP_049303952.1">
    <property type="nucleotide sequence ID" value="XM_049447995.1"/>
</dbReference>
<proteinExistence type="predicted"/>
<evidence type="ECO:0000313" key="18">
    <source>
        <dbReference type="RefSeq" id="XP_049303947.1"/>
    </source>
</evidence>
<feature type="compositionally biased region" description="Polar residues" evidence="8">
    <location>
        <begin position="1671"/>
        <end position="1680"/>
    </location>
</feature>
<dbReference type="GeneID" id="105225915"/>
<accession>A0ABM3J3Z8</accession>
<evidence type="ECO:0000313" key="15">
    <source>
        <dbReference type="RefSeq" id="XP_049303944.1"/>
    </source>
</evidence>
<protein>
    <submittedName>
        <fullName evidence="12 13">Cadherin-86C isoform X1</fullName>
    </submittedName>
</protein>
<keyword evidence="2 9" id="KW-0812">Transmembrane</keyword>
<dbReference type="RefSeq" id="XP_049303951.1">
    <property type="nucleotide sequence ID" value="XM_049447994.1"/>
</dbReference>
<evidence type="ECO:0000313" key="16">
    <source>
        <dbReference type="RefSeq" id="XP_049303945.1"/>
    </source>
</evidence>
<dbReference type="RefSeq" id="XP_049303950.1">
    <property type="nucleotide sequence ID" value="XM_049447993.1"/>
</dbReference>
<evidence type="ECO:0000259" key="10">
    <source>
        <dbReference type="PROSITE" id="PS50268"/>
    </source>
</evidence>
<dbReference type="InterPro" id="IPR015919">
    <property type="entry name" value="Cadherin-like_sf"/>
</dbReference>
<feature type="domain" description="Cadherin" evidence="10">
    <location>
        <begin position="546"/>
        <end position="654"/>
    </location>
</feature>
<dbReference type="PANTHER" id="PTHR24026">
    <property type="entry name" value="FAT ATYPICAL CADHERIN-RELATED"/>
    <property type="match status" value="1"/>
</dbReference>
<dbReference type="CDD" id="cd11304">
    <property type="entry name" value="Cadherin_repeat"/>
    <property type="match status" value="5"/>
</dbReference>
<evidence type="ECO:0000313" key="17">
    <source>
        <dbReference type="RefSeq" id="XP_049303946.1"/>
    </source>
</evidence>
<dbReference type="RefSeq" id="XP_049303945.1">
    <property type="nucleotide sequence ID" value="XM_049447988.1"/>
</dbReference>
<dbReference type="PRINTS" id="PR00205">
    <property type="entry name" value="CADHERIN"/>
</dbReference>
<evidence type="ECO:0000313" key="20">
    <source>
        <dbReference type="RefSeq" id="XP_049303949.1"/>
    </source>
</evidence>
<dbReference type="PROSITE" id="PS50268">
    <property type="entry name" value="CADHERIN_2"/>
    <property type="match status" value="5"/>
</dbReference>
<feature type="region of interest" description="Disordered" evidence="8">
    <location>
        <begin position="1337"/>
        <end position="1356"/>
    </location>
</feature>
<feature type="domain" description="Cadherin" evidence="10">
    <location>
        <begin position="210"/>
        <end position="311"/>
    </location>
</feature>
<dbReference type="PANTHER" id="PTHR24026:SF96">
    <property type="entry name" value="CADHERIN-86C"/>
    <property type="match status" value="1"/>
</dbReference>
<feature type="region of interest" description="Disordered" evidence="8">
    <location>
        <begin position="1418"/>
        <end position="1442"/>
    </location>
</feature>
<evidence type="ECO:0000256" key="7">
    <source>
        <dbReference type="PROSITE-ProRule" id="PRU00043"/>
    </source>
</evidence>
<feature type="region of interest" description="Disordered" evidence="8">
    <location>
        <begin position="994"/>
        <end position="1014"/>
    </location>
</feature>
<dbReference type="RefSeq" id="XP_049303947.1">
    <property type="nucleotide sequence ID" value="XM_049447990.1"/>
</dbReference>
<evidence type="ECO:0000313" key="13">
    <source>
        <dbReference type="RefSeq" id="XP_049303942.1"/>
    </source>
</evidence>
<feature type="region of interest" description="Disordered" evidence="8">
    <location>
        <begin position="1664"/>
        <end position="1704"/>
    </location>
</feature>
<dbReference type="RefSeq" id="XP_049303944.1">
    <property type="nucleotide sequence ID" value="XM_049447987.1"/>
</dbReference>
<dbReference type="Proteomes" id="UP001652620">
    <property type="component" value="Chromosome 2"/>
</dbReference>
<dbReference type="InterPro" id="IPR002126">
    <property type="entry name" value="Cadherin-like_dom"/>
</dbReference>
<evidence type="ECO:0000313" key="12">
    <source>
        <dbReference type="RefSeq" id="XP_049303941.1"/>
    </source>
</evidence>
<evidence type="ECO:0000313" key="11">
    <source>
        <dbReference type="Proteomes" id="UP001652620"/>
    </source>
</evidence>
<feature type="region of interest" description="Disordered" evidence="8">
    <location>
        <begin position="1556"/>
        <end position="1581"/>
    </location>
</feature>
<evidence type="ECO:0000313" key="22">
    <source>
        <dbReference type="RefSeq" id="XP_049303951.1"/>
    </source>
</evidence>
<evidence type="ECO:0000256" key="3">
    <source>
        <dbReference type="ARBA" id="ARBA00022737"/>
    </source>
</evidence>
<evidence type="ECO:0000256" key="5">
    <source>
        <dbReference type="ARBA" id="ARBA00022989"/>
    </source>
</evidence>
<keyword evidence="6 9" id="KW-0472">Membrane</keyword>
<keyword evidence="11" id="KW-1185">Reference proteome</keyword>
<dbReference type="SMART" id="SM00112">
    <property type="entry name" value="CA"/>
    <property type="match status" value="5"/>
</dbReference>
<dbReference type="RefSeq" id="XP_049303946.1">
    <property type="nucleotide sequence ID" value="XM_049447989.1"/>
</dbReference>
<dbReference type="RefSeq" id="XP_049303943.1">
    <property type="nucleotide sequence ID" value="XM_049447986.1"/>
</dbReference>
<feature type="transmembrane region" description="Helical" evidence="9">
    <location>
        <begin position="61"/>
        <end position="80"/>
    </location>
</feature>
<evidence type="ECO:0000256" key="1">
    <source>
        <dbReference type="ARBA" id="ARBA00004370"/>
    </source>
</evidence>
<feature type="domain" description="Cadherin" evidence="10">
    <location>
        <begin position="429"/>
        <end position="545"/>
    </location>
</feature>
<dbReference type="Gene3D" id="2.60.40.60">
    <property type="entry name" value="Cadherins"/>
    <property type="match status" value="6"/>
</dbReference>
<dbReference type="RefSeq" id="XP_049303942.1">
    <property type="nucleotide sequence ID" value="XM_049447985.1"/>
</dbReference>
<dbReference type="SUPFAM" id="SSF49313">
    <property type="entry name" value="Cadherin-like"/>
    <property type="match status" value="5"/>
</dbReference>
<evidence type="ECO:0000313" key="23">
    <source>
        <dbReference type="RefSeq" id="XP_049303952.1"/>
    </source>
</evidence>
<keyword evidence="3" id="KW-0677">Repeat</keyword>
<comment type="subcellular location">
    <subcellularLocation>
        <location evidence="1">Membrane</location>
    </subcellularLocation>
</comment>
<sequence length="1869" mass="212101">MTFSNNKKGNNAKNHYINQIYSSCLRGMALALKYRKDSQPITYFSAHSPSLSILMQSKTTVLRIWTISILFAVICPLHLVHCTDPKFDSSTRMRLVLVPADAQVGTVIYRIRATDEEFDYPLTFELIGDSASATVKIDSLPCTKYNSVCQANVVLQRRLEPGRYYDFQVSVKDTKGGMASQLCSITATNFTTPHDLIFPHKPGIIMIPEDAKRGTELDYVIARKNPLFQKPVYLELWGSQLFAIRQKIVSAETTEGTVFLLGPLDFEKQAMYHLTILANDAYAEPGQDNRNIAGLELVVIVQDVQDQPPVFTSASPVTKLTAGIIPGDKILQVHAEDGDKGRPREVRYGLVSEGNPFTSFFDINDTSGEIFLMRPLEEIAAITHVGDPVLLTVIAEEVKVGRDEPPSMASTVQLALFLPERTNSAPYFENDHYVSRIDENAPQGTALTFADPYVSRVYDDDIGKNGVFSLTLLNNNGTFEISPNVAERSTSFLIRVRDNILLDYEERHFVQFQILAQELGPSTNLSTTVNVNVYINDVNDNPPIFEQSMYTVELPENMTAGTKVIQVKATDIDTADLSGRVRYTAILGYLNTSLNLNADSGLITVSTNNHGFDREVMPEYHLYVEARDNDGRGNRAQVPLIIKIIDINDETPIFEKELYEFILSPDLKSFTSVAIIHAIDKDATSPNNEVRYEIVNGNYENKFTLDKITGELTVRGRITFPIKARRKRQILSHIDEDMLFLTARAYDLGVPVRFSITNIRIYPPESRTRTVTFVVPGESPDKVKTEETLSTITGGKVIIHDIRPLQPDEPGAKTITGDNTDTMRRSVVTATVLYDSNSVVDISQIQQRLSQHNSSYAIMNGSDPVATDIITPLQTLYKAENKLLFWLLIFLATLVALTILILLLCCICSWCPLYGTASKRIVNIIKTEDDVHLVHREMANGKQAKSVQVAEWMGRREAWSAEKPTDSRTRPTRWEFHNGRDHFNENDVQAALNNNEGNRRKRSAEEQRRNNRTAKDDIFYNSRTNLINDKDVYIEDVGDERQLTITEQDHFQRSKEVQKASKHLQGIDNEIKQVDEDSVRRHEIARGSDIEYNIARSSLRNKREFFIKDGNIEILQLMTRGRTDEDVAVVDDENNIYVNLPMKSATVSQPQLVMLDNSGKEILMRRFIEEQPDGKQIIREHYQIVPGATYIQSLPNEIDHNHSILKGETFATCKSGPNSIVYSQTEPEVKVIHTQPSQGVMQLQTEGFISHIQPSISNQSLTQELEYSLKQQNILLRQILMEKEKLEANGAQPEVVLETQSLPGHSVAIATQTECEVCTQTDNNIEFPEKTSVYVQGRPTRPKARSENDDSLTEDEYEYVQYSPPESTVGRFWIKRKKQKRRSKYRNSIHPRKRIVMVEEVKRKIRTPIKEEDDEVFESNKRIPPKKPLRKHAETKTSALRGKNYIERQNNSNSIQRKSPTVSPETLIMANSLGDRSRTPDHYRTMGVDEFEYYSTDNNEVDNCDYNNENDYSNDSEAEEIIVKRNILTPHHSEQKHSDIDINDKTFCKIHLKDERSTHKMPEANARESRRPTLKGRHRSQSSLEILHRRMDNEKHMFSLAKTNHAAKERVYQSATNLNHQNDQYDDGKITDKSVPKYMEWYYGKSKNLNTKPGSDTLTLTVSKRKRSVTKTRLSSNADSIPSEDGKSRPEPAPRKSPQKNTRLLKEDIVMNKQHNPKIEAGSSHPLLQHSEHRFERENAPEVPLPPTKLPHYMYPETPPFVVSKMAKVKPKPSPIKENEVKVTTSKINPNPNSVHSNPKIITHQLSQKQLNVSTLEDDHDSGIAMNSLLNNTGRRNPIADKKSVFSIAYDDVSRVKKITSGGESPQYS</sequence>
<evidence type="ECO:0000256" key="9">
    <source>
        <dbReference type="SAM" id="Phobius"/>
    </source>
</evidence>
<keyword evidence="5 9" id="KW-1133">Transmembrane helix</keyword>
<organism evidence="11 20">
    <name type="scientific">Bactrocera dorsalis</name>
    <name type="common">Oriental fruit fly</name>
    <name type="synonym">Dacus dorsalis</name>
    <dbReference type="NCBI Taxonomy" id="27457"/>
    <lineage>
        <taxon>Eukaryota</taxon>
        <taxon>Metazoa</taxon>
        <taxon>Ecdysozoa</taxon>
        <taxon>Arthropoda</taxon>
        <taxon>Hexapoda</taxon>
        <taxon>Insecta</taxon>
        <taxon>Pterygota</taxon>
        <taxon>Neoptera</taxon>
        <taxon>Endopterygota</taxon>
        <taxon>Diptera</taxon>
        <taxon>Brachycera</taxon>
        <taxon>Muscomorpha</taxon>
        <taxon>Tephritoidea</taxon>
        <taxon>Tephritidae</taxon>
        <taxon>Bactrocera</taxon>
        <taxon>Bactrocera</taxon>
    </lineage>
</organism>